<evidence type="ECO:0000259" key="1">
    <source>
        <dbReference type="Pfam" id="PF12904"/>
    </source>
</evidence>
<proteinExistence type="predicted"/>
<gene>
    <name evidence="3" type="ORF">A7J57_02920</name>
</gene>
<feature type="domain" description="Putative collagen-binding" evidence="1">
    <location>
        <begin position="351"/>
        <end position="441"/>
    </location>
</feature>
<dbReference type="AlphaFoldDB" id="A0A176X6V5"/>
<dbReference type="InterPro" id="IPR017853">
    <property type="entry name" value="GH"/>
</dbReference>
<dbReference type="Pfam" id="PF13204">
    <property type="entry name" value="Apiosidase"/>
    <property type="match status" value="1"/>
</dbReference>
<dbReference type="EMBL" id="LXPS01000033">
    <property type="protein sequence ID" value="OAE42072.1"/>
    <property type="molecule type" value="Genomic_DNA"/>
</dbReference>
<evidence type="ECO:0000259" key="2">
    <source>
        <dbReference type="Pfam" id="PF13204"/>
    </source>
</evidence>
<dbReference type="Proteomes" id="UP000077098">
    <property type="component" value="Unassembled WGS sequence"/>
</dbReference>
<dbReference type="SUPFAM" id="SSF51445">
    <property type="entry name" value="(Trans)glycosidases"/>
    <property type="match status" value="1"/>
</dbReference>
<name>A0A176X6V5_AGRTU</name>
<comment type="caution">
    <text evidence="3">The sequence shown here is derived from an EMBL/GenBank/DDBJ whole genome shotgun (WGS) entry which is preliminary data.</text>
</comment>
<reference evidence="3 4" key="1">
    <citation type="submission" date="2016-05" db="EMBL/GenBank/DDBJ databases">
        <authorList>
            <person name="Lavstsen T."/>
            <person name="Jespersen J.S."/>
        </authorList>
    </citation>
    <scope>NUCLEOTIDE SEQUENCE [LARGE SCALE GENOMIC DNA]</scope>
    <source>
        <strain evidence="3 4">KCJ1736</strain>
    </source>
</reference>
<dbReference type="InterPro" id="IPR025277">
    <property type="entry name" value="Apiosidase-like_cat_dom"/>
</dbReference>
<dbReference type="PANTHER" id="PTHR37836:SF2">
    <property type="entry name" value="DUF4038 DOMAIN-CONTAINING PROTEIN"/>
    <property type="match status" value="1"/>
</dbReference>
<protein>
    <recommendedName>
        <fullName evidence="5">DUF4038 domain-containing protein</fullName>
    </recommendedName>
</protein>
<accession>A0A176X6V5</accession>
<dbReference type="InterPro" id="IPR024749">
    <property type="entry name" value="Collagen-bd_put"/>
</dbReference>
<sequence length="445" mass="49543">MNDSEAMISYHGRLGHLRAFLLLWLCMSSACIAQDSVFPLRRAQDERYLEDSKGLPFLIVGDSAWSLIGDTSISDTEFYLETRKRQGFNTVLVSLIEHQFSRKAPANFYGERPFEGDAFGQPNEAYFDRAEEVIKAAARRNMLVLLCPAYSGARGGPEGWYQEMVAAGPEKLREYGRYVGQRFAKYPNIIWVQGGDYDPPDRALVTAVAMGIRETDPSALQTVHGNPDTVTNDFWRDASWLDIDSVYTYGDVAEAVLNRYRPGPRRPFFLIESAYEGENNVKERQVRLIAYGALLSGAGGQVFGNNPVWHFSAAGLYEAKDSWQRSLSSRGAQSITHLSTLFRQLAWWKLVPDQGSLLKGDAGAFAARDRDGSFAVIYLDTPSVAIDLDSLAAGEKVLQWYDPSNGIYIEPIVRLGRSGLRNITVPASANAFGFQDWIAVLSAQE</sequence>
<organism evidence="3 4">
    <name type="scientific">Agrobacterium tumefaciens</name>
    <dbReference type="NCBI Taxonomy" id="358"/>
    <lineage>
        <taxon>Bacteria</taxon>
        <taxon>Pseudomonadati</taxon>
        <taxon>Pseudomonadota</taxon>
        <taxon>Alphaproteobacteria</taxon>
        <taxon>Hyphomicrobiales</taxon>
        <taxon>Rhizobiaceae</taxon>
        <taxon>Rhizobium/Agrobacterium group</taxon>
        <taxon>Agrobacterium</taxon>
        <taxon>Agrobacterium tumefaciens complex</taxon>
    </lineage>
</organism>
<evidence type="ECO:0000313" key="3">
    <source>
        <dbReference type="EMBL" id="OAE42072.1"/>
    </source>
</evidence>
<feature type="domain" description="Apiosidase-like catalytic" evidence="2">
    <location>
        <begin position="44"/>
        <end position="349"/>
    </location>
</feature>
<dbReference type="Pfam" id="PF12904">
    <property type="entry name" value="Collagen_bind_2"/>
    <property type="match status" value="1"/>
</dbReference>
<dbReference type="Gene3D" id="3.20.20.80">
    <property type="entry name" value="Glycosidases"/>
    <property type="match status" value="1"/>
</dbReference>
<evidence type="ECO:0008006" key="5">
    <source>
        <dbReference type="Google" id="ProtNLM"/>
    </source>
</evidence>
<dbReference type="PANTHER" id="PTHR37836">
    <property type="entry name" value="LMO1036 PROTEIN"/>
    <property type="match status" value="1"/>
</dbReference>
<evidence type="ECO:0000313" key="4">
    <source>
        <dbReference type="Proteomes" id="UP000077098"/>
    </source>
</evidence>